<dbReference type="GO" id="GO:0005213">
    <property type="term" value="F:structural constituent of egg chorion"/>
    <property type="evidence" value="ECO:0007669"/>
    <property type="project" value="InterPro"/>
</dbReference>
<dbReference type="Pfam" id="PF01723">
    <property type="entry name" value="Chorion_1"/>
    <property type="match status" value="1"/>
</dbReference>
<gene>
    <name evidence="6" type="ORF">HW555_003192</name>
</gene>
<dbReference type="InterPro" id="IPR002635">
    <property type="entry name" value="Chorion"/>
</dbReference>
<comment type="function">
    <text evidence="1">This protein is one of many from the eggshell of the gypsy moth.</text>
</comment>
<evidence type="ECO:0000313" key="7">
    <source>
        <dbReference type="Proteomes" id="UP000648187"/>
    </source>
</evidence>
<accession>A0A835LDI8</accession>
<keyword evidence="7" id="KW-1185">Reference proteome</keyword>
<dbReference type="GO" id="GO:0007304">
    <property type="term" value="P:chorion-containing eggshell formation"/>
    <property type="evidence" value="ECO:0007669"/>
    <property type="project" value="InterPro"/>
</dbReference>
<proteinExistence type="inferred from homology"/>
<comment type="similarity">
    <text evidence="2 4">Belongs to the chorion protein family.</text>
</comment>
<organism evidence="6 7">
    <name type="scientific">Spodoptera exigua</name>
    <name type="common">Beet armyworm</name>
    <name type="synonym">Noctua fulgens</name>
    <dbReference type="NCBI Taxonomy" id="7107"/>
    <lineage>
        <taxon>Eukaryota</taxon>
        <taxon>Metazoa</taxon>
        <taxon>Ecdysozoa</taxon>
        <taxon>Arthropoda</taxon>
        <taxon>Hexapoda</taxon>
        <taxon>Insecta</taxon>
        <taxon>Pterygota</taxon>
        <taxon>Neoptera</taxon>
        <taxon>Endopterygota</taxon>
        <taxon>Lepidoptera</taxon>
        <taxon>Glossata</taxon>
        <taxon>Ditrysia</taxon>
        <taxon>Noctuoidea</taxon>
        <taxon>Noctuidae</taxon>
        <taxon>Amphipyrinae</taxon>
        <taxon>Spodoptera</taxon>
    </lineage>
</organism>
<keyword evidence="5" id="KW-0732">Signal</keyword>
<evidence type="ECO:0000256" key="2">
    <source>
        <dbReference type="ARBA" id="ARBA00005906"/>
    </source>
</evidence>
<feature type="chain" id="PRO_5032915750" evidence="5">
    <location>
        <begin position="19"/>
        <end position="192"/>
    </location>
</feature>
<keyword evidence="3" id="KW-0677">Repeat</keyword>
<name>A0A835LDI8_SPOEX</name>
<evidence type="ECO:0000256" key="5">
    <source>
        <dbReference type="SAM" id="SignalP"/>
    </source>
</evidence>
<feature type="signal peptide" evidence="5">
    <location>
        <begin position="1"/>
        <end position="18"/>
    </location>
</feature>
<dbReference type="EMBL" id="JACKWZ010000030">
    <property type="protein sequence ID" value="KAF9420645.1"/>
    <property type="molecule type" value="Genomic_DNA"/>
</dbReference>
<comment type="caution">
    <text evidence="6">The sequence shown here is derived from an EMBL/GenBank/DDBJ whole genome shotgun (WGS) entry which is preliminary data.</text>
</comment>
<evidence type="ECO:0000256" key="1">
    <source>
        <dbReference type="ARBA" id="ARBA00002085"/>
    </source>
</evidence>
<dbReference type="GO" id="GO:0042600">
    <property type="term" value="C:egg chorion"/>
    <property type="evidence" value="ECO:0007669"/>
    <property type="project" value="InterPro"/>
</dbReference>
<sequence length="192" mass="20324">MLVSYCLFFMAFAQFSSAQVFQPGLINRPFNAFNTGPFSPNQLHQANNQFQNIPLATKHGLIYHTNNIANTNKFANTLANTNSLTSAILPNEFIGGDLLANVGSSITNIANGIQTNRVSYNFGDSPIPITVSGKSLGNQPIGLQIMADNLQVNGNVAVSGRMPLYGTVTINGNVPSDGKSTVNYGCGAPVAV</sequence>
<evidence type="ECO:0000313" key="6">
    <source>
        <dbReference type="EMBL" id="KAF9420645.1"/>
    </source>
</evidence>
<reference evidence="6" key="1">
    <citation type="submission" date="2020-08" db="EMBL/GenBank/DDBJ databases">
        <title>Spodoptera exigua strain:BAW_Kor-Di-RS1 Genome sequencing and assembly.</title>
        <authorList>
            <person name="Kim J."/>
            <person name="Nam H.Y."/>
            <person name="Kwon M."/>
            <person name="Choi J.H."/>
            <person name="Cho S.R."/>
            <person name="Kim G.-H."/>
        </authorList>
    </citation>
    <scope>NUCLEOTIDE SEQUENCE</scope>
    <source>
        <strain evidence="6">BAW_Kor-Di-RS1</strain>
        <tissue evidence="6">Whole-body</tissue>
    </source>
</reference>
<evidence type="ECO:0000256" key="3">
    <source>
        <dbReference type="ARBA" id="ARBA00022737"/>
    </source>
</evidence>
<dbReference type="Proteomes" id="UP000648187">
    <property type="component" value="Unassembled WGS sequence"/>
</dbReference>
<dbReference type="AlphaFoldDB" id="A0A835LDI8"/>
<evidence type="ECO:0000256" key="4">
    <source>
        <dbReference type="RuleBase" id="RU004378"/>
    </source>
</evidence>
<protein>
    <submittedName>
        <fullName evidence="6">Uncharacterized protein</fullName>
    </submittedName>
</protein>